<reference evidence="3 4" key="1">
    <citation type="journal article" date="2016" name="Nat. Commun.">
        <title>Thousands of microbial genomes shed light on interconnected biogeochemical processes in an aquifer system.</title>
        <authorList>
            <person name="Anantharaman K."/>
            <person name="Brown C.T."/>
            <person name="Hug L.A."/>
            <person name="Sharon I."/>
            <person name="Castelle C.J."/>
            <person name="Probst A.J."/>
            <person name="Thomas B.C."/>
            <person name="Singh A."/>
            <person name="Wilkins M.J."/>
            <person name="Karaoz U."/>
            <person name="Brodie E.L."/>
            <person name="Williams K.H."/>
            <person name="Hubbard S.S."/>
            <person name="Banfield J.F."/>
        </authorList>
    </citation>
    <scope>NUCLEOTIDE SEQUENCE [LARGE SCALE GENOMIC DNA]</scope>
</reference>
<dbReference type="Pfam" id="PF00903">
    <property type="entry name" value="Glyoxalase"/>
    <property type="match status" value="1"/>
</dbReference>
<dbReference type="InterPro" id="IPR004360">
    <property type="entry name" value="Glyas_Fos-R_dOase_dom"/>
</dbReference>
<evidence type="ECO:0000313" key="3">
    <source>
        <dbReference type="EMBL" id="OGM28193.1"/>
    </source>
</evidence>
<feature type="compositionally biased region" description="Basic and acidic residues" evidence="1">
    <location>
        <begin position="48"/>
        <end position="57"/>
    </location>
</feature>
<dbReference type="SUPFAM" id="SSF54593">
    <property type="entry name" value="Glyoxalase/Bleomycin resistance protein/Dihydroxybiphenyl dioxygenase"/>
    <property type="match status" value="1"/>
</dbReference>
<dbReference type="InterPro" id="IPR037523">
    <property type="entry name" value="VOC_core"/>
</dbReference>
<feature type="region of interest" description="Disordered" evidence="1">
    <location>
        <begin position="46"/>
        <end position="67"/>
    </location>
</feature>
<dbReference type="Proteomes" id="UP000177263">
    <property type="component" value="Unassembled WGS sequence"/>
</dbReference>
<evidence type="ECO:0000256" key="1">
    <source>
        <dbReference type="SAM" id="MobiDB-lite"/>
    </source>
</evidence>
<dbReference type="InterPro" id="IPR052164">
    <property type="entry name" value="Anthracycline_SecMetBiosynth"/>
</dbReference>
<dbReference type="Gene3D" id="3.10.180.10">
    <property type="entry name" value="2,3-Dihydroxybiphenyl 1,2-Dioxygenase, domain 1"/>
    <property type="match status" value="1"/>
</dbReference>
<dbReference type="PANTHER" id="PTHR33993">
    <property type="entry name" value="GLYOXALASE-RELATED"/>
    <property type="match status" value="1"/>
</dbReference>
<accession>A0A1F7YLL8</accession>
<protein>
    <recommendedName>
        <fullName evidence="2">VOC domain-containing protein</fullName>
    </recommendedName>
</protein>
<evidence type="ECO:0000259" key="2">
    <source>
        <dbReference type="PROSITE" id="PS51819"/>
    </source>
</evidence>
<gene>
    <name evidence="3" type="ORF">A2801_04140</name>
</gene>
<feature type="domain" description="VOC" evidence="2">
    <location>
        <begin position="5"/>
        <end position="127"/>
    </location>
</feature>
<dbReference type="InterPro" id="IPR029068">
    <property type="entry name" value="Glyas_Bleomycin-R_OHBP_Dase"/>
</dbReference>
<name>A0A1F7YLL8_9BACT</name>
<comment type="caution">
    <text evidence="3">The sequence shown here is derived from an EMBL/GenBank/DDBJ whole genome shotgun (WGS) entry which is preliminary data.</text>
</comment>
<dbReference type="PROSITE" id="PS51819">
    <property type="entry name" value="VOC"/>
    <property type="match status" value="1"/>
</dbReference>
<dbReference type="AlphaFoldDB" id="A0A1F7YLL8"/>
<dbReference type="EMBL" id="MGGM01000033">
    <property type="protein sequence ID" value="OGM28193.1"/>
    <property type="molecule type" value="Genomic_DNA"/>
</dbReference>
<sequence length="130" mass="14448">MKKSPVVHFEMPYKDAKRVSKFYESVFGWGMQYFPEMGNYVLAATTDTDEKTQRPKEPGAINGGFFPTDPSYGNGHIVISVENLKKYIELIKNAGGKVIGEPKDIPGVGLFVMIKDTEDNEVGVLQPAEM</sequence>
<dbReference type="PANTHER" id="PTHR33993:SF2">
    <property type="entry name" value="VOC DOMAIN-CONTAINING PROTEIN"/>
    <property type="match status" value="1"/>
</dbReference>
<dbReference type="STRING" id="1802500.A2801_04140"/>
<proteinExistence type="predicted"/>
<evidence type="ECO:0000313" key="4">
    <source>
        <dbReference type="Proteomes" id="UP000177263"/>
    </source>
</evidence>
<organism evidence="3 4">
    <name type="scientific">Candidatus Woesebacteria bacterium RIFCSPHIGHO2_01_FULL_41_10</name>
    <dbReference type="NCBI Taxonomy" id="1802500"/>
    <lineage>
        <taxon>Bacteria</taxon>
        <taxon>Candidatus Woeseibacteriota</taxon>
    </lineage>
</organism>